<protein>
    <recommendedName>
        <fullName evidence="5">Fucose-specific lectin</fullName>
    </recommendedName>
</protein>
<accession>A0A8E2E826</accession>
<evidence type="ECO:0000313" key="3">
    <source>
        <dbReference type="EMBL" id="OCK79171.1"/>
    </source>
</evidence>
<dbReference type="Proteomes" id="UP000250266">
    <property type="component" value="Unassembled WGS sequence"/>
</dbReference>
<organism evidence="3 4">
    <name type="scientific">Lepidopterella palustris CBS 459.81</name>
    <dbReference type="NCBI Taxonomy" id="1314670"/>
    <lineage>
        <taxon>Eukaryota</taxon>
        <taxon>Fungi</taxon>
        <taxon>Dikarya</taxon>
        <taxon>Ascomycota</taxon>
        <taxon>Pezizomycotina</taxon>
        <taxon>Dothideomycetes</taxon>
        <taxon>Pleosporomycetidae</taxon>
        <taxon>Mytilinidiales</taxon>
        <taxon>Argynnaceae</taxon>
        <taxon>Lepidopterella</taxon>
    </lineage>
</organism>
<evidence type="ECO:0000256" key="1">
    <source>
        <dbReference type="SAM" id="MobiDB-lite"/>
    </source>
</evidence>
<evidence type="ECO:0000313" key="4">
    <source>
        <dbReference type="Proteomes" id="UP000250266"/>
    </source>
</evidence>
<feature type="compositionally biased region" description="Pro residues" evidence="1">
    <location>
        <begin position="1"/>
        <end position="10"/>
    </location>
</feature>
<sequence>MSLPRSPPPSYHSSPPSYYTSPPSDSDPISRPPSIWSHRPSTDDGISIIVPPSPAHSVFGGSKPNDYKRYLNSDVKGSGKLKKLNPTRKKESLEPIDELPKSKPEAEQVTEKPSRRRRYIRVRLFRMSNQEVRSKSHFRKTTGSGIAYITQRQAFPTGHVFYIDNNNVIQEIWTDTASDYMYSNAITWNVGGLGTLNIQVSDQMFLRACLPSNMSTDYGDPAADLYLYYSSIEGGIRKIGFWDGTMPAWDWLTDTPTNRSSGVVECQNDLYGMENMWIVNDQHHLEQWWHNSSTSTPWEQGIVYSEYTLHPRTSLYSVTSESPSLNGRSHIFFQDSSNQLHRLDVNGLANASTIVDHAIIDAGTPGTRFTATGNCGTEVQLYYQRNTTSLNIFSFTDDAYMGVNGQASGTVPIVETYGPKENKKKHHALQGLVGFGIFVAVVVLLCCCCCCS</sequence>
<keyword evidence="4" id="KW-1185">Reference proteome</keyword>
<keyword evidence="2" id="KW-1133">Transmembrane helix</keyword>
<evidence type="ECO:0000256" key="2">
    <source>
        <dbReference type="SAM" id="Phobius"/>
    </source>
</evidence>
<keyword evidence="2" id="KW-0812">Transmembrane</keyword>
<dbReference type="EMBL" id="KV745019">
    <property type="protein sequence ID" value="OCK79171.1"/>
    <property type="molecule type" value="Genomic_DNA"/>
</dbReference>
<gene>
    <name evidence="3" type="ORF">K432DRAFT_456095</name>
</gene>
<dbReference type="OrthoDB" id="3797859at2759"/>
<dbReference type="Gene3D" id="2.120.10.70">
    <property type="entry name" value="Fucose-specific lectin"/>
    <property type="match status" value="1"/>
</dbReference>
<evidence type="ECO:0008006" key="5">
    <source>
        <dbReference type="Google" id="ProtNLM"/>
    </source>
</evidence>
<feature type="transmembrane region" description="Helical" evidence="2">
    <location>
        <begin position="429"/>
        <end position="451"/>
    </location>
</feature>
<proteinExistence type="predicted"/>
<feature type="region of interest" description="Disordered" evidence="1">
    <location>
        <begin position="1"/>
        <end position="114"/>
    </location>
</feature>
<reference evidence="3 4" key="1">
    <citation type="journal article" date="2016" name="Nat. Commun.">
        <title>Ectomycorrhizal ecology is imprinted in the genome of the dominant symbiotic fungus Cenococcum geophilum.</title>
        <authorList>
            <consortium name="DOE Joint Genome Institute"/>
            <person name="Peter M."/>
            <person name="Kohler A."/>
            <person name="Ohm R.A."/>
            <person name="Kuo A."/>
            <person name="Krutzmann J."/>
            <person name="Morin E."/>
            <person name="Arend M."/>
            <person name="Barry K.W."/>
            <person name="Binder M."/>
            <person name="Choi C."/>
            <person name="Clum A."/>
            <person name="Copeland A."/>
            <person name="Grisel N."/>
            <person name="Haridas S."/>
            <person name="Kipfer T."/>
            <person name="LaButti K."/>
            <person name="Lindquist E."/>
            <person name="Lipzen A."/>
            <person name="Maire R."/>
            <person name="Meier B."/>
            <person name="Mihaltcheva S."/>
            <person name="Molinier V."/>
            <person name="Murat C."/>
            <person name="Poggeler S."/>
            <person name="Quandt C.A."/>
            <person name="Sperisen C."/>
            <person name="Tritt A."/>
            <person name="Tisserant E."/>
            <person name="Crous P.W."/>
            <person name="Henrissat B."/>
            <person name="Nehls U."/>
            <person name="Egli S."/>
            <person name="Spatafora J.W."/>
            <person name="Grigoriev I.V."/>
            <person name="Martin F.M."/>
        </authorList>
    </citation>
    <scope>NUCLEOTIDE SEQUENCE [LARGE SCALE GENOMIC DNA]</scope>
    <source>
        <strain evidence="3 4">CBS 459.81</strain>
    </source>
</reference>
<feature type="compositionally biased region" description="Basic and acidic residues" evidence="1">
    <location>
        <begin position="88"/>
        <end position="113"/>
    </location>
</feature>
<dbReference type="AlphaFoldDB" id="A0A8E2E826"/>
<name>A0A8E2E826_9PEZI</name>
<feature type="compositionally biased region" description="Low complexity" evidence="1">
    <location>
        <begin position="11"/>
        <end position="34"/>
    </location>
</feature>
<keyword evidence="2" id="KW-0472">Membrane</keyword>